<keyword evidence="1" id="KW-0732">Signal</keyword>
<feature type="signal peptide" evidence="1">
    <location>
        <begin position="1"/>
        <end position="20"/>
    </location>
</feature>
<protein>
    <submittedName>
        <fullName evidence="2">Type VI secretion system-associated protein TagO</fullName>
    </submittedName>
</protein>
<feature type="chain" id="PRO_5045330734" evidence="1">
    <location>
        <begin position="21"/>
        <end position="203"/>
    </location>
</feature>
<evidence type="ECO:0000256" key="1">
    <source>
        <dbReference type="SAM" id="SignalP"/>
    </source>
</evidence>
<dbReference type="InterPro" id="IPR017738">
    <property type="entry name" value="T6SS-assoc_VCA0118"/>
</dbReference>
<comment type="caution">
    <text evidence="2">The sequence shown here is derived from an EMBL/GenBank/DDBJ whole genome shotgun (WGS) entry which is preliminary data.</text>
</comment>
<accession>A0ABT8YU13</accession>
<reference evidence="2" key="2">
    <citation type="submission" date="2023-07" db="EMBL/GenBank/DDBJ databases">
        <authorList>
            <person name="Shen H."/>
        </authorList>
    </citation>
    <scope>NUCLEOTIDE SEQUENCE</scope>
    <source>
        <strain evidence="2">TNR-22</strain>
    </source>
</reference>
<dbReference type="Proteomes" id="UP001174932">
    <property type="component" value="Unassembled WGS sequence"/>
</dbReference>
<proteinExistence type="predicted"/>
<gene>
    <name evidence="2" type="ORF">Q4481_23820</name>
</gene>
<reference evidence="2" key="1">
    <citation type="journal article" date="2015" name="Int. J. Syst. Evol. Microbiol.">
        <title>Rhizobium alvei sp. nov., isolated from a freshwater river.</title>
        <authorList>
            <person name="Sheu S.Y."/>
            <person name="Huang H.W."/>
            <person name="Young C.C."/>
            <person name="Chen W.M."/>
        </authorList>
    </citation>
    <scope>NUCLEOTIDE SEQUENCE</scope>
    <source>
        <strain evidence="2">TNR-22</strain>
    </source>
</reference>
<evidence type="ECO:0000313" key="2">
    <source>
        <dbReference type="EMBL" id="MDO6966995.1"/>
    </source>
</evidence>
<name>A0ABT8YU13_9HYPH</name>
<dbReference type="Pfam" id="PF11319">
    <property type="entry name" value="VasI"/>
    <property type="match status" value="1"/>
</dbReference>
<keyword evidence="3" id="KW-1185">Reference proteome</keyword>
<dbReference type="RefSeq" id="WP_304378925.1">
    <property type="nucleotide sequence ID" value="NZ_JAUOZU010000024.1"/>
</dbReference>
<sequence>MRFAAIFVFIGSVCAGSAVAQPSDCAKVEHDLDRLSCYDKQSGRTPTVEVVTPAQSTKWVVQNEVSKLTDKKLVFMSVESEDIVTCSFGRQSKVFLNLRCADNRTSVMVSSECQMVSNIPGYGTVDYRIDQHPARSVEMDQSTDSRALGLWSGSSAIPFIKQALGGKKFIVKFTPFGSSPVTAEFDITGIDDAIKPLREECKW</sequence>
<evidence type="ECO:0000313" key="3">
    <source>
        <dbReference type="Proteomes" id="UP001174932"/>
    </source>
</evidence>
<dbReference type="EMBL" id="JAUOZU010000024">
    <property type="protein sequence ID" value="MDO6966995.1"/>
    <property type="molecule type" value="Genomic_DNA"/>
</dbReference>
<organism evidence="2 3">
    <name type="scientific">Rhizobium alvei</name>
    <dbReference type="NCBI Taxonomy" id="1132659"/>
    <lineage>
        <taxon>Bacteria</taxon>
        <taxon>Pseudomonadati</taxon>
        <taxon>Pseudomonadota</taxon>
        <taxon>Alphaproteobacteria</taxon>
        <taxon>Hyphomicrobiales</taxon>
        <taxon>Rhizobiaceae</taxon>
        <taxon>Rhizobium/Agrobacterium group</taxon>
        <taxon>Rhizobium</taxon>
    </lineage>
</organism>